<dbReference type="InterPro" id="IPR026992">
    <property type="entry name" value="DIOX_N"/>
</dbReference>
<evidence type="ECO:0000313" key="6">
    <source>
        <dbReference type="Proteomes" id="UP000826656"/>
    </source>
</evidence>
<sequence length="89" mass="10185">MVSSDPVAAQQTSRLVGEVCNSEGFFLVMSHGVETNLISNAHCYMDTFFDLHLFTKKKAQRKIGEHCGYANSFTKRFSLKLPWKETLYF</sequence>
<dbReference type="Pfam" id="PF14226">
    <property type="entry name" value="DIOX_N"/>
    <property type="match status" value="1"/>
</dbReference>
<comment type="caution">
    <text evidence="5">The sequence shown here is derived from an EMBL/GenBank/DDBJ whole genome shotgun (WGS) entry which is preliminary data.</text>
</comment>
<evidence type="ECO:0000256" key="2">
    <source>
        <dbReference type="ARBA" id="ARBA00022896"/>
    </source>
</evidence>
<keyword evidence="2" id="KW-0847">Vitamin C</keyword>
<organism evidence="5 6">
    <name type="scientific">Solanum tuberosum</name>
    <name type="common">Potato</name>
    <dbReference type="NCBI Taxonomy" id="4113"/>
    <lineage>
        <taxon>Eukaryota</taxon>
        <taxon>Viridiplantae</taxon>
        <taxon>Streptophyta</taxon>
        <taxon>Embryophyta</taxon>
        <taxon>Tracheophyta</taxon>
        <taxon>Spermatophyta</taxon>
        <taxon>Magnoliopsida</taxon>
        <taxon>eudicotyledons</taxon>
        <taxon>Gunneridae</taxon>
        <taxon>Pentapetalae</taxon>
        <taxon>asterids</taxon>
        <taxon>lamiids</taxon>
        <taxon>Solanales</taxon>
        <taxon>Solanaceae</taxon>
        <taxon>Solanoideae</taxon>
        <taxon>Solaneae</taxon>
        <taxon>Solanum</taxon>
    </lineage>
</organism>
<dbReference type="InterPro" id="IPR027443">
    <property type="entry name" value="IPNS-like_sf"/>
</dbReference>
<accession>A0ABQ7TTL6</accession>
<dbReference type="Gene3D" id="2.60.120.330">
    <property type="entry name" value="B-lactam Antibiotic, Isopenicillin N Synthase, Chain"/>
    <property type="match status" value="1"/>
</dbReference>
<evidence type="ECO:0000256" key="3">
    <source>
        <dbReference type="ARBA" id="ARBA00023004"/>
    </source>
</evidence>
<evidence type="ECO:0000256" key="1">
    <source>
        <dbReference type="ARBA" id="ARBA00022723"/>
    </source>
</evidence>
<reference evidence="5 6" key="1">
    <citation type="journal article" date="2021" name="bioRxiv">
        <title>Chromosome-scale and haplotype-resolved genome assembly of a tetraploid potato cultivar.</title>
        <authorList>
            <person name="Sun H."/>
            <person name="Jiao W.-B."/>
            <person name="Krause K."/>
            <person name="Campoy J.A."/>
            <person name="Goel M."/>
            <person name="Folz-Donahue K."/>
            <person name="Kukat C."/>
            <person name="Huettel B."/>
            <person name="Schneeberger K."/>
        </authorList>
    </citation>
    <scope>NUCLEOTIDE SEQUENCE [LARGE SCALE GENOMIC DNA]</scope>
    <source>
        <strain evidence="5">SolTubOtavaFocal</strain>
        <tissue evidence="5">Leaves</tissue>
    </source>
</reference>
<feature type="domain" description="Non-haem dioxygenase N-terminal" evidence="4">
    <location>
        <begin position="8"/>
        <end position="89"/>
    </location>
</feature>
<protein>
    <recommendedName>
        <fullName evidence="4">Non-haem dioxygenase N-terminal domain-containing protein</fullName>
    </recommendedName>
</protein>
<gene>
    <name evidence="5" type="ORF">KY290_036746</name>
</gene>
<keyword evidence="3" id="KW-0408">Iron</keyword>
<proteinExistence type="predicted"/>
<name>A0ABQ7TTL6_SOLTU</name>
<dbReference type="EMBL" id="JAIVGD010000028">
    <property type="protein sequence ID" value="KAH0738041.1"/>
    <property type="molecule type" value="Genomic_DNA"/>
</dbReference>
<evidence type="ECO:0000313" key="5">
    <source>
        <dbReference type="EMBL" id="KAH0738041.1"/>
    </source>
</evidence>
<evidence type="ECO:0000259" key="4">
    <source>
        <dbReference type="Pfam" id="PF14226"/>
    </source>
</evidence>
<dbReference type="Proteomes" id="UP000826656">
    <property type="component" value="Unassembled WGS sequence"/>
</dbReference>
<keyword evidence="6" id="KW-1185">Reference proteome</keyword>
<keyword evidence="1" id="KW-0479">Metal-binding</keyword>
<dbReference type="SUPFAM" id="SSF51197">
    <property type="entry name" value="Clavaminate synthase-like"/>
    <property type="match status" value="1"/>
</dbReference>